<dbReference type="InterPro" id="IPR013780">
    <property type="entry name" value="Glyco_hydro_b"/>
</dbReference>
<dbReference type="Pfam" id="PF00754">
    <property type="entry name" value="F5_F8_type_C"/>
    <property type="match status" value="1"/>
</dbReference>
<dbReference type="InterPro" id="IPR054363">
    <property type="entry name" value="GH95_cat"/>
</dbReference>
<gene>
    <name evidence="2" type="ORF">QFZ26_001545</name>
</gene>
<dbReference type="Proteomes" id="UP001239083">
    <property type="component" value="Unassembled WGS sequence"/>
</dbReference>
<dbReference type="InterPro" id="IPR049053">
    <property type="entry name" value="AFCA-like_C"/>
</dbReference>
<comment type="caution">
    <text evidence="2">The sequence shown here is derived from an EMBL/GenBank/DDBJ whole genome shotgun (WGS) entry which is preliminary data.</text>
</comment>
<dbReference type="EMBL" id="JAUSYY010000001">
    <property type="protein sequence ID" value="MDQ0893990.1"/>
    <property type="molecule type" value="Genomic_DNA"/>
</dbReference>
<dbReference type="InterPro" id="IPR000421">
    <property type="entry name" value="FA58C"/>
</dbReference>
<accession>A0ABU0R7D6</accession>
<evidence type="ECO:0000313" key="3">
    <source>
        <dbReference type="Proteomes" id="UP001239083"/>
    </source>
</evidence>
<dbReference type="Pfam" id="PF22633">
    <property type="entry name" value="F5_F8_type_C_2"/>
    <property type="match status" value="2"/>
</dbReference>
<name>A0ABU0R7D6_9MICO</name>
<protein>
    <recommendedName>
        <fullName evidence="1">F5/8 type C domain-containing protein</fullName>
    </recommendedName>
</protein>
<dbReference type="InterPro" id="IPR008979">
    <property type="entry name" value="Galactose-bd-like_sf"/>
</dbReference>
<feature type="domain" description="F5/8 type C" evidence="1">
    <location>
        <begin position="1059"/>
        <end position="1207"/>
    </location>
</feature>
<dbReference type="SUPFAM" id="SSF49785">
    <property type="entry name" value="Galactose-binding domain-like"/>
    <property type="match status" value="3"/>
</dbReference>
<proteinExistence type="predicted"/>
<dbReference type="Gene3D" id="2.60.120.260">
    <property type="entry name" value="Galactose-binding domain-like"/>
    <property type="match status" value="3"/>
</dbReference>
<dbReference type="Pfam" id="PF22124">
    <property type="entry name" value="Glyco_hydro_95_cat"/>
    <property type="match status" value="1"/>
</dbReference>
<dbReference type="InterPro" id="IPR008928">
    <property type="entry name" value="6-hairpin_glycosidase_sf"/>
</dbReference>
<dbReference type="PANTHER" id="PTHR31084:SF19">
    <property type="entry name" value="GLYCOSYL HYDROLASE FAMILY 95 N-TERMINAL DOMAIN-CONTAINING PROTEIN"/>
    <property type="match status" value="1"/>
</dbReference>
<dbReference type="PANTHER" id="PTHR31084">
    <property type="entry name" value="ALPHA-L-FUCOSIDASE 2"/>
    <property type="match status" value="1"/>
</dbReference>
<dbReference type="Gene3D" id="2.60.40.1180">
    <property type="entry name" value="Golgi alpha-mannosidase II"/>
    <property type="match status" value="1"/>
</dbReference>
<dbReference type="SUPFAM" id="SSF48208">
    <property type="entry name" value="Six-hairpin glycosidases"/>
    <property type="match status" value="1"/>
</dbReference>
<dbReference type="Gene3D" id="1.50.10.10">
    <property type="match status" value="1"/>
</dbReference>
<keyword evidence="3" id="KW-1185">Reference proteome</keyword>
<sequence>MAALVGGFFIATPVPASTADPLAPYLAEWPAVQEVLSRHTPVRTTPPTSVVTDRISDGMLLGNGDTAVAVGGTPASQTSYITKSDFWTDGTYATGDLPRHVTVGGVTVDTAAFAGATYRQELDLATGIVTSTFVQGAATLTMKSWVSAVTDSVIVRLELTGIGSAAVSVKTWAKSGSAKMPTSAGADAALTWAGRSTWAGVGSRWVSRAALATKVIGASTTNTSDSVDDATASFTLTEGTPVTVATAVTGARDETGSTTDVATVAAAKADATSFTTASVDATRGDHLDWWRDFWLKSWISIDEPMVQQYWYGSTYLLGASTREGATASGLWGPWITTDNPAWGSDYHLNYNFEAPNYGLASSNRHEFMNPYFTAITDYVPSGRTQAETLFGEAGHGVYFPVGIAPGGITEYSTYHGQRSNAALAAVPFLDYYRSTHDEEWLSTVGYPYVKEVAQFWVKSLGAKNAAGTYDVTDSACYESAPNTAYPKTNSIIDLSILKTLFPTVIEMSEDAGLDSNLRATWQEIADSLSDFGQGNQSTRSVFLPCSDWNVSHTGLPVGGNPISVWASWPSTVIGNSSPPERRATQMDTIYLQNSWSHANGFAEIFSSATRVGYGADNVLSRFASRVVGLRANQTIDLSVAGGLETIAPISAVNDMLMQSHDGDITVFPQWPTDRSAEFHRLRAYGAFLVSSAYANGNVSYIDVTSEKGKTASVVSPWLAGSAAVIDQTTGLPVDTTVVGQKLTFDTETGHTYRIAPSAAITAVDITERATVTAGSVAGAGYESDKAVDGRLGVNLGWKSSTLSGRWLQFDFGTDATVSRWVVKHAADGGEAPWLNTRDFTLQWSADGSTWSAVDSVTDNVSSVTNRPVAATTARYFRIDVSTANQTVDTPANPNDTALDTIARIQEIELYGQVASAPATPTNLARGKMAASDSDFSTGTVAAKAVDGASANANTDKWASTRTAGDHWLSVDLGGTYPINRWVVKHASTMGETSTFNTKNFRLQVKDVGGVWQDVDTVTNNVAAITDRSFAPVMARHVRLYITTPAQTSELAARIGELEVYGTAPRLTNVALGKPATASTSYNNGQSGERAVDGYESLVSDKWISERIAATHQLEVDLGTTYEISRWVVKHAGWLGETGTLNTRDFSLQVSVDGEQWDTPDAVVSNISGITDRTFSAVTARYVRLVITKPAQSTELAARVAELEIYGT</sequence>
<evidence type="ECO:0000313" key="2">
    <source>
        <dbReference type="EMBL" id="MDQ0893990.1"/>
    </source>
</evidence>
<dbReference type="InterPro" id="IPR012341">
    <property type="entry name" value="6hp_glycosidase-like_sf"/>
</dbReference>
<evidence type="ECO:0000259" key="1">
    <source>
        <dbReference type="PROSITE" id="PS50022"/>
    </source>
</evidence>
<dbReference type="RefSeq" id="WP_307040881.1">
    <property type="nucleotide sequence ID" value="NZ_JAUSYY010000001.1"/>
</dbReference>
<feature type="domain" description="F5/8 type C" evidence="1">
    <location>
        <begin position="753"/>
        <end position="878"/>
    </location>
</feature>
<organism evidence="2 3">
    <name type="scientific">Agromyces ramosus</name>
    <dbReference type="NCBI Taxonomy" id="33879"/>
    <lineage>
        <taxon>Bacteria</taxon>
        <taxon>Bacillati</taxon>
        <taxon>Actinomycetota</taxon>
        <taxon>Actinomycetes</taxon>
        <taxon>Micrococcales</taxon>
        <taxon>Microbacteriaceae</taxon>
        <taxon>Agromyces</taxon>
    </lineage>
</organism>
<feature type="domain" description="F5/8 type C" evidence="1">
    <location>
        <begin position="916"/>
        <end position="1043"/>
    </location>
</feature>
<dbReference type="Pfam" id="PF21307">
    <property type="entry name" value="Glyco_hydro_95_C"/>
    <property type="match status" value="1"/>
</dbReference>
<reference evidence="2 3" key="1">
    <citation type="submission" date="2023-07" db="EMBL/GenBank/DDBJ databases">
        <title>Comparative genomics of wheat-associated soil bacteria to identify genetic determinants of phenazine resistance.</title>
        <authorList>
            <person name="Mouncey N."/>
        </authorList>
    </citation>
    <scope>NUCLEOTIDE SEQUENCE [LARGE SCALE GENOMIC DNA]</scope>
    <source>
        <strain evidence="2 3">V3I3</strain>
    </source>
</reference>
<dbReference type="PROSITE" id="PS50022">
    <property type="entry name" value="FA58C_3"/>
    <property type="match status" value="3"/>
</dbReference>